<dbReference type="Proteomes" id="UP001060085">
    <property type="component" value="Linkage Group LG05"/>
</dbReference>
<gene>
    <name evidence="1" type="ORF">M9H77_21514</name>
</gene>
<sequence>MMNSKLSVQAGGRRRTCRTAAAGTCISEQKLYVLALQWGISFCRNNSGSVSCRKFTIHGFRLYKEGAPNTFPPKTATINLSTRRSEYNQVLNNIQGLSENWPSLLTRITHFRFWSEQWLKHGRALGLLPQEYFQKAINLKKQIENELGRRSLEKFLIEQGLPPDDEKLYHPNEFINRITNKAGVVPQIHCTINNEGVYQLEEIRFYFNVEWELTHYPEDQSNNVQGILFPASPRKPAAATPTTSAASPPPLPDQPATSAAAPPSRSTNTEYFQVPRGMQPHPPPTSPRLIVSSASKQTKKTRTRWRRIDL</sequence>
<accession>A0ACC0ARV8</accession>
<reference evidence="2" key="1">
    <citation type="journal article" date="2023" name="Nat. Plants">
        <title>Single-cell RNA sequencing provides a high-resolution roadmap for understanding the multicellular compartmentation of specialized metabolism.</title>
        <authorList>
            <person name="Sun S."/>
            <person name="Shen X."/>
            <person name="Li Y."/>
            <person name="Li Y."/>
            <person name="Wang S."/>
            <person name="Li R."/>
            <person name="Zhang H."/>
            <person name="Shen G."/>
            <person name="Guo B."/>
            <person name="Wei J."/>
            <person name="Xu J."/>
            <person name="St-Pierre B."/>
            <person name="Chen S."/>
            <person name="Sun C."/>
        </authorList>
    </citation>
    <scope>NUCLEOTIDE SEQUENCE [LARGE SCALE GENOMIC DNA]</scope>
</reference>
<evidence type="ECO:0000313" key="1">
    <source>
        <dbReference type="EMBL" id="KAI5662191.1"/>
    </source>
</evidence>
<organism evidence="1 2">
    <name type="scientific">Catharanthus roseus</name>
    <name type="common">Madagascar periwinkle</name>
    <name type="synonym">Vinca rosea</name>
    <dbReference type="NCBI Taxonomy" id="4058"/>
    <lineage>
        <taxon>Eukaryota</taxon>
        <taxon>Viridiplantae</taxon>
        <taxon>Streptophyta</taxon>
        <taxon>Embryophyta</taxon>
        <taxon>Tracheophyta</taxon>
        <taxon>Spermatophyta</taxon>
        <taxon>Magnoliopsida</taxon>
        <taxon>eudicotyledons</taxon>
        <taxon>Gunneridae</taxon>
        <taxon>Pentapetalae</taxon>
        <taxon>asterids</taxon>
        <taxon>lamiids</taxon>
        <taxon>Gentianales</taxon>
        <taxon>Apocynaceae</taxon>
        <taxon>Rauvolfioideae</taxon>
        <taxon>Vinceae</taxon>
        <taxon>Catharanthinae</taxon>
        <taxon>Catharanthus</taxon>
    </lineage>
</organism>
<proteinExistence type="predicted"/>
<name>A0ACC0ARV8_CATRO</name>
<protein>
    <submittedName>
        <fullName evidence="1">Uncharacterized protein</fullName>
    </submittedName>
</protein>
<comment type="caution">
    <text evidence="1">The sequence shown here is derived from an EMBL/GenBank/DDBJ whole genome shotgun (WGS) entry which is preliminary data.</text>
</comment>
<dbReference type="EMBL" id="CM044705">
    <property type="protein sequence ID" value="KAI5662191.1"/>
    <property type="molecule type" value="Genomic_DNA"/>
</dbReference>
<evidence type="ECO:0000313" key="2">
    <source>
        <dbReference type="Proteomes" id="UP001060085"/>
    </source>
</evidence>
<keyword evidence="2" id="KW-1185">Reference proteome</keyword>